<evidence type="ECO:0000313" key="5">
    <source>
        <dbReference type="Proteomes" id="UP000283586"/>
    </source>
</evidence>
<feature type="transmembrane region" description="Helical" evidence="1">
    <location>
        <begin position="107"/>
        <end position="126"/>
    </location>
</feature>
<dbReference type="EMBL" id="QRQN01000009">
    <property type="protein sequence ID" value="RHN08503.1"/>
    <property type="molecule type" value="Genomic_DNA"/>
</dbReference>
<evidence type="ECO:0000313" key="4">
    <source>
        <dbReference type="Proteomes" id="UP000095350"/>
    </source>
</evidence>
<dbReference type="InterPro" id="IPR046283">
    <property type="entry name" value="DUF6320"/>
</dbReference>
<evidence type="ECO:0000256" key="1">
    <source>
        <dbReference type="SAM" id="Phobius"/>
    </source>
</evidence>
<keyword evidence="1" id="KW-0812">Transmembrane</keyword>
<dbReference type="RefSeq" id="WP_055193928.1">
    <property type="nucleotide sequence ID" value="NZ_CABIYH010000009.1"/>
</dbReference>
<dbReference type="Proteomes" id="UP000095350">
    <property type="component" value="Unassembled WGS sequence"/>
</dbReference>
<evidence type="ECO:0000313" key="3">
    <source>
        <dbReference type="EMBL" id="RHN08503.1"/>
    </source>
</evidence>
<feature type="transmembrane region" description="Helical" evidence="1">
    <location>
        <begin position="187"/>
        <end position="206"/>
    </location>
</feature>
<organism evidence="2 4">
    <name type="scientific">Roseburia intestinalis</name>
    <dbReference type="NCBI Taxonomy" id="166486"/>
    <lineage>
        <taxon>Bacteria</taxon>
        <taxon>Bacillati</taxon>
        <taxon>Bacillota</taxon>
        <taxon>Clostridia</taxon>
        <taxon>Lachnospirales</taxon>
        <taxon>Lachnospiraceae</taxon>
        <taxon>Roseburia</taxon>
    </lineage>
</organism>
<reference evidence="3 5" key="2">
    <citation type="submission" date="2018-08" db="EMBL/GenBank/DDBJ databases">
        <title>A genome reference for cultivated species of the human gut microbiota.</title>
        <authorList>
            <person name="Zou Y."/>
            <person name="Xue W."/>
            <person name="Luo G."/>
        </authorList>
    </citation>
    <scope>NUCLEOTIDE SEQUENCE [LARGE SCALE GENOMIC DNA]</scope>
    <source>
        <strain evidence="3 5">AF31-21AC</strain>
    </source>
</reference>
<reference evidence="2 4" key="1">
    <citation type="submission" date="2015-09" db="EMBL/GenBank/DDBJ databases">
        <authorList>
            <consortium name="Pathogen Informatics"/>
        </authorList>
    </citation>
    <scope>NUCLEOTIDE SEQUENCE [LARGE SCALE GENOMIC DNA]</scope>
    <source>
        <strain evidence="2 4">2789STDY5834960</strain>
    </source>
</reference>
<feature type="transmembrane region" description="Helical" evidence="1">
    <location>
        <begin position="74"/>
        <end position="95"/>
    </location>
</feature>
<sequence length="221" mass="25291">MSKCRNCNVEISDETERCPLCGSVLEYTGEVENMYPDVRVYTRKMTMISKIYLFCALLVEVLLIYINVVTESQIAWSAITGLGFFYGYMLIRFAILGKTGYRAKITVLTLMAILIVIAIDFLVGYRGWSVNYALPSAIILVDVGIIICMIVNRRNWQSYMMWQIFMILCSIVPVILIFTGIVTAQLFALIAFAFSLFLFLGTLIIGDRRARVELKRRFHVR</sequence>
<dbReference type="EMBL" id="CYXZ01000009">
    <property type="protein sequence ID" value="CUM98098.1"/>
    <property type="molecule type" value="Genomic_DNA"/>
</dbReference>
<keyword evidence="1" id="KW-0472">Membrane</keyword>
<feature type="transmembrane region" description="Helical" evidence="1">
    <location>
        <begin position="51"/>
        <end position="68"/>
    </location>
</feature>
<dbReference type="PaxDb" id="166486-ERS852572_01358"/>
<evidence type="ECO:0000313" key="2">
    <source>
        <dbReference type="EMBL" id="CUM98098.1"/>
    </source>
</evidence>
<feature type="transmembrane region" description="Helical" evidence="1">
    <location>
        <begin position="159"/>
        <end position="181"/>
    </location>
</feature>
<feature type="transmembrane region" description="Helical" evidence="1">
    <location>
        <begin position="132"/>
        <end position="152"/>
    </location>
</feature>
<dbReference type="OrthoDB" id="2164897at2"/>
<accession>A0A173T9Y4</accession>
<dbReference type="AlphaFoldDB" id="A0A173T9Y4"/>
<protein>
    <submittedName>
        <fullName evidence="3">Zinc ribbon domain-containing protein</fullName>
    </submittedName>
</protein>
<keyword evidence="1" id="KW-1133">Transmembrane helix</keyword>
<dbReference type="Proteomes" id="UP000283586">
    <property type="component" value="Unassembled WGS sequence"/>
</dbReference>
<proteinExistence type="predicted"/>
<gene>
    <name evidence="3" type="ORF">DWZ31_09340</name>
    <name evidence="2" type="ORF">ERS852572_01358</name>
</gene>
<dbReference type="STRING" id="166486.ERS852572_01358"/>
<name>A0A173T9Y4_9FIRM</name>
<dbReference type="Pfam" id="PF19845">
    <property type="entry name" value="DUF6320"/>
    <property type="match status" value="1"/>
</dbReference>